<dbReference type="NCBIfam" id="TIGR02532">
    <property type="entry name" value="IV_pilin_GFxxxE"/>
    <property type="match status" value="1"/>
</dbReference>
<keyword evidence="7" id="KW-1185">Reference proteome</keyword>
<proteinExistence type="predicted"/>
<organism evidence="6 7">
    <name type="scientific">Deinococcus ficus</name>
    <dbReference type="NCBI Taxonomy" id="317577"/>
    <lineage>
        <taxon>Bacteria</taxon>
        <taxon>Thermotogati</taxon>
        <taxon>Deinococcota</taxon>
        <taxon>Deinococci</taxon>
        <taxon>Deinococcales</taxon>
        <taxon>Deinococcaceae</taxon>
        <taxon>Deinococcus</taxon>
    </lineage>
</organism>
<dbReference type="GO" id="GO:0009279">
    <property type="term" value="C:cell outer membrane"/>
    <property type="evidence" value="ECO:0007669"/>
    <property type="project" value="UniProtKB-SubCell"/>
</dbReference>
<feature type="transmembrane region" description="Helical" evidence="5">
    <location>
        <begin position="14"/>
        <end position="34"/>
    </location>
</feature>
<protein>
    <submittedName>
        <fullName evidence="6">Prepilin-type cleavage/methylation domain-containing protein</fullName>
    </submittedName>
</protein>
<sequence length="150" mass="15775">MRGATHGFTLLETLIVVAIIAILAGIGLISYLSYRAQANLDEGTATLEQAISRGVAEARRTSQPVTVTLNTTARTVQVTRGGTTTVLNATLPVDSWTMTCRLSPCAAGSTTFTLITPGSSFPDDLSITLTSRSKTRSLRILGPAALVVRP</sequence>
<dbReference type="GO" id="GO:0042597">
    <property type="term" value="C:periplasmic space"/>
    <property type="evidence" value="ECO:0007669"/>
    <property type="project" value="UniProtKB-SubCell"/>
</dbReference>
<dbReference type="Proteomes" id="UP000259030">
    <property type="component" value="Chromosome"/>
</dbReference>
<dbReference type="SUPFAM" id="SSF54523">
    <property type="entry name" value="Pili subunits"/>
    <property type="match status" value="1"/>
</dbReference>
<dbReference type="AlphaFoldDB" id="A0A221SYK3"/>
<reference evidence="6 7" key="1">
    <citation type="submission" date="2017-05" db="EMBL/GenBank/DDBJ databases">
        <title>The complete genome sequence of Deinococcus ficus isolated from the rhizosphere of the Ficus religiosa L. in Taiwan.</title>
        <authorList>
            <person name="Wu K.-M."/>
            <person name="Liao T.-L."/>
            <person name="Liu Y.-M."/>
            <person name="Young C.-C."/>
            <person name="Tsai S.-F."/>
        </authorList>
    </citation>
    <scope>NUCLEOTIDE SEQUENCE [LARGE SCALE GENOMIC DNA]</scope>
    <source>
        <strain evidence="6 7">CC-FR2-10</strain>
    </source>
</reference>
<evidence type="ECO:0000256" key="2">
    <source>
        <dbReference type="ARBA" id="ARBA00004418"/>
    </source>
</evidence>
<evidence type="ECO:0000256" key="1">
    <source>
        <dbReference type="ARBA" id="ARBA00004203"/>
    </source>
</evidence>
<dbReference type="KEGG" id="dfc:DFI_12705"/>
<keyword evidence="5" id="KW-0472">Membrane</keyword>
<comment type="subcellular location">
    <subcellularLocation>
        <location evidence="1">Cell outer membrane</location>
        <topology evidence="1">Single-pass membrane protein</topology>
    </subcellularLocation>
    <subcellularLocation>
        <location evidence="2">Periplasm</location>
    </subcellularLocation>
</comment>
<accession>A0A221SYK3</accession>
<dbReference type="EMBL" id="CP021081">
    <property type="protein sequence ID" value="ASN81735.1"/>
    <property type="molecule type" value="Genomic_DNA"/>
</dbReference>
<evidence type="ECO:0000313" key="6">
    <source>
        <dbReference type="EMBL" id="ASN81735.1"/>
    </source>
</evidence>
<evidence type="ECO:0000256" key="4">
    <source>
        <dbReference type="ARBA" id="ARBA00023237"/>
    </source>
</evidence>
<evidence type="ECO:0000256" key="5">
    <source>
        <dbReference type="SAM" id="Phobius"/>
    </source>
</evidence>
<dbReference type="Gene3D" id="3.30.700.10">
    <property type="entry name" value="Glycoprotein, Type 4 Pilin"/>
    <property type="match status" value="1"/>
</dbReference>
<dbReference type="RefSeq" id="WP_043779087.1">
    <property type="nucleotide sequence ID" value="NZ_CP021081.1"/>
</dbReference>
<keyword evidence="5" id="KW-0812">Transmembrane</keyword>
<dbReference type="STRING" id="317577.GCA_000419625_01369"/>
<evidence type="ECO:0000256" key="3">
    <source>
        <dbReference type="ARBA" id="ARBA00022764"/>
    </source>
</evidence>
<name>A0A221SYK3_9DEIO</name>
<evidence type="ECO:0000313" key="7">
    <source>
        <dbReference type="Proteomes" id="UP000259030"/>
    </source>
</evidence>
<dbReference type="PROSITE" id="PS00409">
    <property type="entry name" value="PROKAR_NTER_METHYL"/>
    <property type="match status" value="1"/>
</dbReference>
<gene>
    <name evidence="6" type="ORF">DFI_12705</name>
</gene>
<keyword evidence="3" id="KW-0574">Periplasm</keyword>
<dbReference type="InterPro" id="IPR045584">
    <property type="entry name" value="Pilin-like"/>
</dbReference>
<dbReference type="Pfam" id="PF07963">
    <property type="entry name" value="N_methyl"/>
    <property type="match status" value="1"/>
</dbReference>
<keyword evidence="4" id="KW-0998">Cell outer membrane</keyword>
<keyword evidence="5" id="KW-1133">Transmembrane helix</keyword>
<dbReference type="InterPro" id="IPR012902">
    <property type="entry name" value="N_methyl_site"/>
</dbReference>